<sequence length="600" mass="67610">MNVLADAESDKDGDTAPQIAASGTVTMAMPLGKRSREQIFRETTETYLATLGAFGHASLPTPEELEPQLMSRIEGEFAMENMAFRADGGAGGRLMKPSSLPPIAIAMAMRKLFRIVVIRPSGTSEGEARARGMLARYETTGPDEGLYVGRPEYMRSIVRRFSSGMSKEGAKLVFDLVRSHADAVEPNDNPDLIAVNNGIFDFVKKELMPFSSEHVFLSKVRTNYDRNAVTSPIITNPDGTEWEIVQWTVDLFDDAERTQLLWEVLSASVRPLVRWNKAVYPFDEDGENGKGTFLVLVRCLVGAGSWVSIPIADFANKFQLAQIVNKSLVVTDENDVGSFSDKLANYKAVITGDVITIEEKFENPYSYVPHVFVIECLNSFPKAKDTSRSHYRRQLFWPFSKSFTGSANSSIKEDYLTRREVLEYVLHRVLHAEPFYKLSEPKASRKVLGEFKNLNDPVRACWEDIEHQLIWDLVPTAFLYELYVAWTERYAPNGKAVGIGEFGRRIGAIVRETGHWEQGTYRPGTQMNEPELLIERFDLRNWMNPSYTGTDPSKRCQPKLLERYRGFKRSATWVANVDDDDDDSDLDRALDVDCDLPAAA</sequence>
<dbReference type="Pfam" id="PF19263">
    <property type="entry name" value="DUF5906"/>
    <property type="match status" value="1"/>
</dbReference>
<comment type="caution">
    <text evidence="4">The sequence shown here is derived from an EMBL/GenBank/DDBJ whole genome shotgun (WGS) entry which is preliminary data.</text>
</comment>
<dbReference type="SUPFAM" id="SSF52540">
    <property type="entry name" value="P-loop containing nucleoside triphosphate hydrolases"/>
    <property type="match status" value="1"/>
</dbReference>
<evidence type="ECO:0000256" key="1">
    <source>
        <dbReference type="ARBA" id="ARBA00022741"/>
    </source>
</evidence>
<dbReference type="EMBL" id="JAAGWY010000001">
    <property type="protein sequence ID" value="NEN04650.1"/>
    <property type="molecule type" value="Genomic_DNA"/>
</dbReference>
<dbReference type="InterPro" id="IPR045455">
    <property type="entry name" value="NrS-1_pol-like_helicase"/>
</dbReference>
<dbReference type="Pfam" id="PF08706">
    <property type="entry name" value="D5_N"/>
    <property type="match status" value="1"/>
</dbReference>
<gene>
    <name evidence="4" type="ORF">G3T36_02085</name>
</gene>
<dbReference type="InterPro" id="IPR014015">
    <property type="entry name" value="Helicase_SF3_DNA-vir"/>
</dbReference>
<keyword evidence="5" id="KW-1185">Reference proteome</keyword>
<dbReference type="Proteomes" id="UP000474967">
    <property type="component" value="Unassembled WGS sequence"/>
</dbReference>
<dbReference type="AlphaFoldDB" id="A0A6L9XTB9"/>
<evidence type="ECO:0000259" key="3">
    <source>
        <dbReference type="PROSITE" id="PS51206"/>
    </source>
</evidence>
<keyword evidence="1" id="KW-0547">Nucleotide-binding</keyword>
<dbReference type="PROSITE" id="PS51206">
    <property type="entry name" value="SF3_HELICASE_1"/>
    <property type="match status" value="1"/>
</dbReference>
<organism evidence="4 5">
    <name type="scientific">Leifsonia tongyongensis</name>
    <dbReference type="NCBI Taxonomy" id="1268043"/>
    <lineage>
        <taxon>Bacteria</taxon>
        <taxon>Bacillati</taxon>
        <taxon>Actinomycetota</taxon>
        <taxon>Actinomycetes</taxon>
        <taxon>Micrococcales</taxon>
        <taxon>Microbacteriaceae</taxon>
        <taxon>Leifsonia</taxon>
    </lineage>
</organism>
<dbReference type="GO" id="GO:0005524">
    <property type="term" value="F:ATP binding"/>
    <property type="evidence" value="ECO:0007669"/>
    <property type="project" value="UniProtKB-KW"/>
</dbReference>
<evidence type="ECO:0000313" key="4">
    <source>
        <dbReference type="EMBL" id="NEN04650.1"/>
    </source>
</evidence>
<feature type="domain" description="SF3 helicase" evidence="3">
    <location>
        <begin position="256"/>
        <end position="412"/>
    </location>
</feature>
<keyword evidence="2" id="KW-0067">ATP-binding</keyword>
<dbReference type="NCBIfam" id="TIGR01613">
    <property type="entry name" value="primase_Cterm"/>
    <property type="match status" value="1"/>
</dbReference>
<protein>
    <recommendedName>
        <fullName evidence="3">SF3 helicase domain-containing protein</fullName>
    </recommendedName>
</protein>
<accession>A0A6L9XTB9</accession>
<reference evidence="4 5" key="1">
    <citation type="journal article" date="2014" name="J. Microbiol.">
        <title>Diaminobutyricibacter tongyongensis gen. nov., sp. nov. and Homoserinibacter gongjuensis gen. nov., sp. nov. belong to the family Microbacteriaceae.</title>
        <authorList>
            <person name="Kim S.J."/>
            <person name="Ahn J.H."/>
            <person name="Weon H.Y."/>
            <person name="Hamada M."/>
            <person name="Suzuki K."/>
            <person name="Kwon S.W."/>
        </authorList>
    </citation>
    <scope>NUCLEOTIDE SEQUENCE [LARGE SCALE GENOMIC DNA]</scope>
    <source>
        <strain evidence="4 5">NBRC 108724</strain>
    </source>
</reference>
<proteinExistence type="predicted"/>
<dbReference type="InterPro" id="IPR014818">
    <property type="entry name" value="Phage/plasmid_primase_P4_C"/>
</dbReference>
<dbReference type="RefSeq" id="WP_163287757.1">
    <property type="nucleotide sequence ID" value="NZ_JAAGWY010000001.1"/>
</dbReference>
<dbReference type="InterPro" id="IPR004968">
    <property type="entry name" value="DNA_primase/NTPase_C"/>
</dbReference>
<name>A0A6L9XTB9_9MICO</name>
<dbReference type="Pfam" id="PF03288">
    <property type="entry name" value="Pox_D5"/>
    <property type="match status" value="1"/>
</dbReference>
<dbReference type="Gene3D" id="3.40.50.300">
    <property type="entry name" value="P-loop containing nucleotide triphosphate hydrolases"/>
    <property type="match status" value="1"/>
</dbReference>
<dbReference type="InterPro" id="IPR027417">
    <property type="entry name" value="P-loop_NTPase"/>
</dbReference>
<evidence type="ECO:0000313" key="5">
    <source>
        <dbReference type="Proteomes" id="UP000474967"/>
    </source>
</evidence>
<dbReference type="InterPro" id="IPR006500">
    <property type="entry name" value="Helicase_put_C_phage/plasmid"/>
</dbReference>
<evidence type="ECO:0000256" key="2">
    <source>
        <dbReference type="ARBA" id="ARBA00022840"/>
    </source>
</evidence>